<feature type="domain" description="Gcp-like" evidence="4">
    <location>
        <begin position="36"/>
        <end position="142"/>
    </location>
</feature>
<accession>A0A1C3HP45</accession>
<reference evidence="6" key="1">
    <citation type="submission" date="2016-04" db="EMBL/GenBank/DDBJ databases">
        <authorList>
            <person name="Tagini F."/>
        </authorList>
    </citation>
    <scope>NUCLEOTIDE SEQUENCE [LARGE SCALE GENOMIC DNA]</scope>
    <source>
        <strain evidence="6">CHUV0807</strain>
    </source>
</reference>
<dbReference type="NCBIfam" id="TIGR03725">
    <property type="entry name" value="T6A_YeaZ"/>
    <property type="match status" value="1"/>
</dbReference>
<gene>
    <name evidence="5" type="ORF">CHUV0807_1499</name>
</gene>
<evidence type="ECO:0000256" key="3">
    <source>
        <dbReference type="ARBA" id="ARBA00032446"/>
    </source>
</evidence>
<evidence type="ECO:0000313" key="6">
    <source>
        <dbReference type="Proteomes" id="UP000190837"/>
    </source>
</evidence>
<name>A0A1C3HP45_9GAMM</name>
<dbReference type="EMBL" id="FKLO01000050">
    <property type="protein sequence ID" value="SAY96423.1"/>
    <property type="molecule type" value="Genomic_DNA"/>
</dbReference>
<dbReference type="PANTHER" id="PTHR11735">
    <property type="entry name" value="TRNA N6-ADENOSINE THREONYLCARBAMOYLTRANSFERASE"/>
    <property type="match status" value="1"/>
</dbReference>
<evidence type="ECO:0000256" key="1">
    <source>
        <dbReference type="ARBA" id="ARBA00010493"/>
    </source>
</evidence>
<protein>
    <recommendedName>
        <fullName evidence="2">tRNA threonylcarbamoyladenosine biosynthesis protein TsaB</fullName>
    </recommendedName>
    <alternativeName>
        <fullName evidence="3">t(6)A37 threonylcarbamoyladenosine biosynthesis protein TsaB</fullName>
    </alternativeName>
</protein>
<organism evidence="5 6">
    <name type="scientific">Cardiobacterium hominis</name>
    <dbReference type="NCBI Taxonomy" id="2718"/>
    <lineage>
        <taxon>Bacteria</taxon>
        <taxon>Pseudomonadati</taxon>
        <taxon>Pseudomonadota</taxon>
        <taxon>Gammaproteobacteria</taxon>
        <taxon>Cardiobacteriales</taxon>
        <taxon>Cardiobacteriaceae</taxon>
        <taxon>Cardiobacterium</taxon>
    </lineage>
</organism>
<dbReference type="InterPro" id="IPR000905">
    <property type="entry name" value="Gcp-like_dom"/>
</dbReference>
<dbReference type="RefSeq" id="WP_079540891.1">
    <property type="nucleotide sequence ID" value="NZ_FKLO01000050.1"/>
</dbReference>
<dbReference type="SUPFAM" id="SSF53067">
    <property type="entry name" value="Actin-like ATPase domain"/>
    <property type="match status" value="2"/>
</dbReference>
<dbReference type="Gene3D" id="3.30.420.40">
    <property type="match status" value="2"/>
</dbReference>
<proteinExistence type="inferred from homology"/>
<dbReference type="AlphaFoldDB" id="A0A1C3HP45"/>
<dbReference type="GO" id="GO:0005829">
    <property type="term" value="C:cytosol"/>
    <property type="evidence" value="ECO:0007669"/>
    <property type="project" value="TreeGrafter"/>
</dbReference>
<dbReference type="PANTHER" id="PTHR11735:SF11">
    <property type="entry name" value="TRNA THREONYLCARBAMOYLADENOSINE BIOSYNTHESIS PROTEIN TSAB"/>
    <property type="match status" value="1"/>
</dbReference>
<evidence type="ECO:0000313" key="5">
    <source>
        <dbReference type="EMBL" id="SAY96423.1"/>
    </source>
</evidence>
<dbReference type="InterPro" id="IPR043129">
    <property type="entry name" value="ATPase_NBD"/>
</dbReference>
<dbReference type="CDD" id="cd24032">
    <property type="entry name" value="ASKHA_NBD_TsaB"/>
    <property type="match status" value="1"/>
</dbReference>
<evidence type="ECO:0000256" key="2">
    <source>
        <dbReference type="ARBA" id="ARBA00019012"/>
    </source>
</evidence>
<dbReference type="GO" id="GO:0002949">
    <property type="term" value="P:tRNA threonylcarbamoyladenosine modification"/>
    <property type="evidence" value="ECO:0007669"/>
    <property type="project" value="InterPro"/>
</dbReference>
<evidence type="ECO:0000259" key="4">
    <source>
        <dbReference type="Pfam" id="PF00814"/>
    </source>
</evidence>
<dbReference type="Pfam" id="PF00814">
    <property type="entry name" value="TsaD"/>
    <property type="match status" value="1"/>
</dbReference>
<dbReference type="Proteomes" id="UP000190837">
    <property type="component" value="Unassembled WGS sequence"/>
</dbReference>
<dbReference type="InterPro" id="IPR022496">
    <property type="entry name" value="T6A_TsaB"/>
</dbReference>
<sequence>MIPPNKHSTLLALDTSGPACSVALLASGNTLQAYELEAQKHTREILPLVDKLLQKGSIEKSAIQGIIISAGPGAFTGLRVGAAVAMGLAAAWNVPLLPVSSLALLAATVQRHSGANKILAVMDARMGEVYAGLYENGACTGEDRVCAPEALPAEWFEGALVAGAGTVYADRFPTGATLAEDNYMPEAIDTFSLLDSAVWQPPLQGIELHYLRNDVVQR</sequence>
<comment type="similarity">
    <text evidence="1">Belongs to the KAE1 / TsaD family. TsaB subfamily.</text>
</comment>